<gene>
    <name evidence="1" type="ORF">HW566_03270</name>
</gene>
<protein>
    <submittedName>
        <fullName evidence="1">Uncharacterized protein</fullName>
    </submittedName>
</protein>
<reference evidence="1 2" key="1">
    <citation type="submission" date="2020-06" db="EMBL/GenBank/DDBJ databases">
        <authorList>
            <person name="Jo H."/>
        </authorList>
    </citation>
    <scope>NUCLEOTIDE SEQUENCE [LARGE SCALE GENOMIC DNA]</scope>
    <source>
        <strain evidence="1 2">I46</strain>
    </source>
</reference>
<name>A0A7D5EWY7_9MICO</name>
<dbReference type="Proteomes" id="UP000509638">
    <property type="component" value="Chromosome"/>
</dbReference>
<dbReference type="RefSeq" id="WP_178010375.1">
    <property type="nucleotide sequence ID" value="NZ_CP058316.1"/>
</dbReference>
<proteinExistence type="predicted"/>
<dbReference type="EMBL" id="CP058316">
    <property type="protein sequence ID" value="QLD10888.1"/>
    <property type="molecule type" value="Genomic_DNA"/>
</dbReference>
<dbReference type="AlphaFoldDB" id="A0A7D5EWY7"/>
<evidence type="ECO:0000313" key="1">
    <source>
        <dbReference type="EMBL" id="QLD10888.1"/>
    </source>
</evidence>
<organism evidence="1 2">
    <name type="scientific">Microbacterium oleivorans</name>
    <dbReference type="NCBI Taxonomy" id="273677"/>
    <lineage>
        <taxon>Bacteria</taxon>
        <taxon>Bacillati</taxon>
        <taxon>Actinomycetota</taxon>
        <taxon>Actinomycetes</taxon>
        <taxon>Micrococcales</taxon>
        <taxon>Microbacteriaceae</taxon>
        <taxon>Microbacterium</taxon>
    </lineage>
</organism>
<accession>A0A7D5EWY7</accession>
<evidence type="ECO:0000313" key="2">
    <source>
        <dbReference type="Proteomes" id="UP000509638"/>
    </source>
</evidence>
<sequence length="258" mass="27558">MDKLLQLTSGRLTIRQSPQGEARPRGLYFGPGGFTGWDDGVTMRSETIARPQAHGDFDTPGYLSGRLVPMKGTCFADSMEDLEEMRDMFVGHGGDGGKFTVTVERNGRTLFGSARQAAGTTPTFEDIGTGRRAKWSASWWFPDPLKYGAAFDFPAGQTVLAVHRGNFPARPRLRVYGDAGGGYTITGPGGRLIVITRPLVAGQPHTFDTATGRLTIGGARALGGIARSDLFTLPPTSATTISVSNGLTLQVLGNETYL</sequence>